<feature type="compositionally biased region" description="Low complexity" evidence="1">
    <location>
        <begin position="438"/>
        <end position="467"/>
    </location>
</feature>
<name>A0A2A9P7A1_OPHUN</name>
<dbReference type="GO" id="GO:0005979">
    <property type="term" value="P:regulation of glycogen biosynthetic process"/>
    <property type="evidence" value="ECO:0007669"/>
    <property type="project" value="TreeGrafter"/>
</dbReference>
<feature type="compositionally biased region" description="Polar residues" evidence="1">
    <location>
        <begin position="583"/>
        <end position="592"/>
    </location>
</feature>
<comment type="caution">
    <text evidence="3">The sequence shown here is derived from an EMBL/GenBank/DDBJ whole genome shotgun (WGS) entry which is preliminary data.</text>
</comment>
<dbReference type="GO" id="GO:0008157">
    <property type="term" value="F:protein phosphatase 1 binding"/>
    <property type="evidence" value="ECO:0007669"/>
    <property type="project" value="TreeGrafter"/>
</dbReference>
<protein>
    <recommendedName>
        <fullName evidence="2">CBM21 domain-containing protein</fullName>
    </recommendedName>
</protein>
<dbReference type="InterPro" id="IPR005036">
    <property type="entry name" value="CBM21_dom"/>
</dbReference>
<proteinExistence type="predicted"/>
<feature type="region of interest" description="Disordered" evidence="1">
    <location>
        <begin position="560"/>
        <end position="592"/>
    </location>
</feature>
<evidence type="ECO:0000313" key="3">
    <source>
        <dbReference type="EMBL" id="PFH57094.1"/>
    </source>
</evidence>
<dbReference type="PANTHER" id="PTHR12307:SF36">
    <property type="entry name" value="GLYCOGEN-BINDING SUBUNIT 76A"/>
    <property type="match status" value="1"/>
</dbReference>
<dbReference type="Gene3D" id="2.60.40.2440">
    <property type="entry name" value="Carbohydrate binding type-21 domain"/>
    <property type="match status" value="1"/>
</dbReference>
<evidence type="ECO:0000256" key="1">
    <source>
        <dbReference type="SAM" id="MobiDB-lite"/>
    </source>
</evidence>
<dbReference type="OrthoDB" id="1881at2759"/>
<keyword evidence="4" id="KW-1185">Reference proteome</keyword>
<feature type="compositionally biased region" description="Polar residues" evidence="1">
    <location>
        <begin position="167"/>
        <end position="192"/>
    </location>
</feature>
<dbReference type="STRING" id="268505.A0A2A9P7A1"/>
<sequence>MPYTPPSQLSPPSSASTSPLVSRRSSVQSGSQPALPRSASYLNKHRRTPSIQDGCAARGIETERATAANTVANSAANSTSPVKPPLSSPRPDDQPPTSPVSSASCDDYQDAASQLDSYQSLRDAVSQISQPRNPSPPPAPTDPMGPTEPMRVSLSTTALDGLAAKCSRSTGHVRSATDSNAPTISADSSLTASDEDTDEDLKFKPPMLRKKSGELVRPALRPSSHRRPSSVPGTPIFSKAVHFDSHLEHVRHFLQVDRPLAVSAGSSPIDNHESDSEYPFPEVKSGVRSPPYEWELVTTNFPRQVRLRNTLPVRLERVWLSADHRSLLGSVCVANMAFHKHVTCRFTFDYWKTVSEVGAEYGHEIRPYDGPATHDRFNFSIRLSDVVNLESKTLYFCVRYSVSGQEFWDNNDSTNFQVDFKKKHLPQKGKNGLPGATSRSLNGLPRSNNRRSNSGSSLRPMSLPPSLDAFGHEAMGADIDFDQPIHEYLGESGPTTGLRLKNKSSTNLASDNIARNLTSPSGVAFSNRYDFGASLSAAMQAAKDSGRDKDTLYMRRNVRGAEAVKGKSQSESPLGASSSPSGTQSPNPSLPSASYEELVNKYCFFGSKQSSPMMTDGTMRGGAYDGSKAGYEPGEAKASPPEKRTAMHHSMHLEGATSYFPPLTVTTGARALAVGSGTPSSEMPFRGQPSDRYLWTTETQTATAILG</sequence>
<dbReference type="PANTHER" id="PTHR12307">
    <property type="entry name" value="PROTEIN PHOSPHATASE 1 REGULATORY SUBUNIT"/>
    <property type="match status" value="1"/>
</dbReference>
<reference evidence="3 4" key="1">
    <citation type="journal article" date="2015" name="BMC Genomics">
        <title>Gene expression during zombie ant biting behavior reflects the complexity underlying fungal parasitic behavioral manipulation.</title>
        <authorList>
            <person name="de Bekker C."/>
            <person name="Ohm R.A."/>
            <person name="Loreto R.G."/>
            <person name="Sebastian A."/>
            <person name="Albert I."/>
            <person name="Merrow M."/>
            <person name="Brachmann A."/>
            <person name="Hughes D.P."/>
        </authorList>
    </citation>
    <scope>NUCLEOTIDE SEQUENCE [LARGE SCALE GENOMIC DNA]</scope>
    <source>
        <strain evidence="3 4">SC16a</strain>
    </source>
</reference>
<feature type="compositionally biased region" description="Low complexity" evidence="1">
    <location>
        <begin position="569"/>
        <end position="582"/>
    </location>
</feature>
<feature type="region of interest" description="Disordered" evidence="1">
    <location>
        <begin position="165"/>
        <end position="233"/>
    </location>
</feature>
<dbReference type="InterPro" id="IPR038175">
    <property type="entry name" value="CBM21_dom_sf"/>
</dbReference>
<feature type="region of interest" description="Disordered" evidence="1">
    <location>
        <begin position="425"/>
        <end position="469"/>
    </location>
</feature>
<feature type="compositionally biased region" description="Pro residues" evidence="1">
    <location>
        <begin position="133"/>
        <end position="143"/>
    </location>
</feature>
<organism evidence="3 4">
    <name type="scientific">Ophiocordyceps unilateralis</name>
    <name type="common">Zombie-ant fungus</name>
    <name type="synonym">Torrubia unilateralis</name>
    <dbReference type="NCBI Taxonomy" id="268505"/>
    <lineage>
        <taxon>Eukaryota</taxon>
        <taxon>Fungi</taxon>
        <taxon>Dikarya</taxon>
        <taxon>Ascomycota</taxon>
        <taxon>Pezizomycotina</taxon>
        <taxon>Sordariomycetes</taxon>
        <taxon>Hypocreomycetidae</taxon>
        <taxon>Hypocreales</taxon>
        <taxon>Ophiocordycipitaceae</taxon>
        <taxon>Ophiocordyceps</taxon>
    </lineage>
</organism>
<dbReference type="GO" id="GO:2001069">
    <property type="term" value="F:glycogen binding"/>
    <property type="evidence" value="ECO:0007669"/>
    <property type="project" value="TreeGrafter"/>
</dbReference>
<dbReference type="AlphaFoldDB" id="A0A2A9P7A1"/>
<accession>A0A2A9P7A1</accession>
<dbReference type="GO" id="GO:0000164">
    <property type="term" value="C:protein phosphatase type 1 complex"/>
    <property type="evidence" value="ECO:0007669"/>
    <property type="project" value="TreeGrafter"/>
</dbReference>
<feature type="region of interest" description="Disordered" evidence="1">
    <location>
        <begin position="1"/>
        <end position="151"/>
    </location>
</feature>
<evidence type="ECO:0000259" key="2">
    <source>
        <dbReference type="PROSITE" id="PS51159"/>
    </source>
</evidence>
<dbReference type="Pfam" id="PF03370">
    <property type="entry name" value="CBM_21"/>
    <property type="match status" value="1"/>
</dbReference>
<reference evidence="3 4" key="2">
    <citation type="journal article" date="2017" name="Sci. Rep.">
        <title>Ant-infecting Ophiocordyceps genomes reveal a high diversity of potential behavioral manipulation genes and a possible major role for enterotoxins.</title>
        <authorList>
            <person name="de Bekker C."/>
            <person name="Ohm R.A."/>
            <person name="Evans H.C."/>
            <person name="Brachmann A."/>
            <person name="Hughes D.P."/>
        </authorList>
    </citation>
    <scope>NUCLEOTIDE SEQUENCE [LARGE SCALE GENOMIC DNA]</scope>
    <source>
        <strain evidence="3 4">SC16a</strain>
    </source>
</reference>
<feature type="domain" description="CBM21" evidence="2">
    <location>
        <begin position="305"/>
        <end position="419"/>
    </location>
</feature>
<dbReference type="EMBL" id="LAZP02000457">
    <property type="protein sequence ID" value="PFH57094.1"/>
    <property type="molecule type" value="Genomic_DNA"/>
</dbReference>
<feature type="compositionally biased region" description="Pro residues" evidence="1">
    <location>
        <begin position="82"/>
        <end position="98"/>
    </location>
</feature>
<feature type="compositionally biased region" description="Low complexity" evidence="1">
    <location>
        <begin position="10"/>
        <end position="32"/>
    </location>
</feature>
<dbReference type="Proteomes" id="UP000037136">
    <property type="component" value="Unassembled WGS sequence"/>
</dbReference>
<feature type="compositionally biased region" description="Polar residues" evidence="1">
    <location>
        <begin position="111"/>
        <end position="130"/>
    </location>
</feature>
<evidence type="ECO:0000313" key="4">
    <source>
        <dbReference type="Proteomes" id="UP000037136"/>
    </source>
</evidence>
<feature type="compositionally biased region" description="Low complexity" evidence="1">
    <location>
        <begin position="65"/>
        <end position="80"/>
    </location>
</feature>
<dbReference type="InterPro" id="IPR050782">
    <property type="entry name" value="PP1_regulatory_subunit_3"/>
</dbReference>
<dbReference type="PROSITE" id="PS51159">
    <property type="entry name" value="CBM21"/>
    <property type="match status" value="1"/>
</dbReference>
<gene>
    <name evidence="3" type="ORF">XA68_15512</name>
</gene>